<organism evidence="2 3">
    <name type="scientific">Candidatus Nomurabacteria bacterium GW2011_GWA2_40_9</name>
    <dbReference type="NCBI Taxonomy" id="1618734"/>
    <lineage>
        <taxon>Bacteria</taxon>
        <taxon>Candidatus Nomuraibacteriota</taxon>
    </lineage>
</organism>
<protein>
    <recommendedName>
        <fullName evidence="1">Polymerase beta nucleotidyltransferase domain-containing protein</fullName>
    </recommendedName>
</protein>
<dbReference type="InterPro" id="IPR043519">
    <property type="entry name" value="NT_sf"/>
</dbReference>
<dbReference type="Proteomes" id="UP000034749">
    <property type="component" value="Unassembled WGS sequence"/>
</dbReference>
<proteinExistence type="predicted"/>
<comment type="caution">
    <text evidence="2">The sequence shown here is derived from an EMBL/GenBank/DDBJ whole genome shotgun (WGS) entry which is preliminary data.</text>
</comment>
<evidence type="ECO:0000313" key="3">
    <source>
        <dbReference type="Proteomes" id="UP000034749"/>
    </source>
</evidence>
<dbReference type="EMBL" id="LBZW01000041">
    <property type="protein sequence ID" value="KKR78170.1"/>
    <property type="molecule type" value="Genomic_DNA"/>
</dbReference>
<name>A0A0G0W1H3_9BACT</name>
<gene>
    <name evidence="2" type="ORF">UU24_C0041G0011</name>
</gene>
<dbReference type="SUPFAM" id="SSF81301">
    <property type="entry name" value="Nucleotidyltransferase"/>
    <property type="match status" value="1"/>
</dbReference>
<dbReference type="PANTHER" id="PTHR43852">
    <property type="entry name" value="NUCLEOTIDYLTRANSFERASE"/>
    <property type="match status" value="1"/>
</dbReference>
<dbReference type="PANTHER" id="PTHR43852:SF3">
    <property type="entry name" value="NUCLEOTIDYLTRANSFERASE"/>
    <property type="match status" value="1"/>
</dbReference>
<dbReference type="InterPro" id="IPR041633">
    <property type="entry name" value="Polbeta"/>
</dbReference>
<dbReference type="InterPro" id="IPR052930">
    <property type="entry name" value="TA_antitoxin_MntA"/>
</dbReference>
<evidence type="ECO:0000313" key="2">
    <source>
        <dbReference type="EMBL" id="KKR78170.1"/>
    </source>
</evidence>
<reference evidence="2 3" key="1">
    <citation type="journal article" date="2015" name="Nature">
        <title>rRNA introns, odd ribosomes, and small enigmatic genomes across a large radiation of phyla.</title>
        <authorList>
            <person name="Brown C.T."/>
            <person name="Hug L.A."/>
            <person name="Thomas B.C."/>
            <person name="Sharon I."/>
            <person name="Castelle C.J."/>
            <person name="Singh A."/>
            <person name="Wilkins M.J."/>
            <person name="Williams K.H."/>
            <person name="Banfield J.F."/>
        </authorList>
    </citation>
    <scope>NUCLEOTIDE SEQUENCE [LARGE SCALE GENOMIC DNA]</scope>
</reference>
<dbReference type="Gene3D" id="3.30.460.10">
    <property type="entry name" value="Beta Polymerase, domain 2"/>
    <property type="match status" value="1"/>
</dbReference>
<dbReference type="CDD" id="cd05403">
    <property type="entry name" value="NT_KNTase_like"/>
    <property type="match status" value="1"/>
</dbReference>
<evidence type="ECO:0000259" key="1">
    <source>
        <dbReference type="Pfam" id="PF18765"/>
    </source>
</evidence>
<dbReference type="AlphaFoldDB" id="A0A0G0W1H3"/>
<sequence length="140" mass="16394">MEINENKKILLEKIARDYDLDLLILFGSQVTGKTHKESDFDIGYVSKKDITVEDHVKMHPILMNVLGIKSELLISLTDIKTAPPLLLKEMFEKEKHIVLYTKDRTTYDEYAIYSMKNYLDSKPLFDLRDFLIDKYFAQNA</sequence>
<feature type="domain" description="Polymerase beta nucleotidyltransferase" evidence="1">
    <location>
        <begin position="12"/>
        <end position="103"/>
    </location>
</feature>
<accession>A0A0G0W1H3</accession>
<dbReference type="Pfam" id="PF18765">
    <property type="entry name" value="Polbeta"/>
    <property type="match status" value="1"/>
</dbReference>